<evidence type="ECO:0000256" key="9">
    <source>
        <dbReference type="ARBA" id="ARBA00047783"/>
    </source>
</evidence>
<dbReference type="Pfam" id="PF25133">
    <property type="entry name" value="TYW2_N_2"/>
    <property type="match status" value="1"/>
</dbReference>
<name>U6GSG8_9EIME</name>
<evidence type="ECO:0000256" key="6">
    <source>
        <dbReference type="ARBA" id="ARBA00022694"/>
    </source>
</evidence>
<dbReference type="CDD" id="cd02440">
    <property type="entry name" value="AdoMet_MTases"/>
    <property type="match status" value="1"/>
</dbReference>
<dbReference type="FunFam" id="3.30.300.110:FF:000001">
    <property type="entry name" value="tRNA (guanine(37)-N1)-methyltransferase"/>
    <property type="match status" value="1"/>
</dbReference>
<feature type="binding site" evidence="10">
    <location>
        <position position="265"/>
    </location>
    <ligand>
        <name>S-adenosyl-L-methionine</name>
        <dbReference type="ChEBI" id="CHEBI:59789"/>
    </ligand>
</feature>
<comment type="similarity">
    <text evidence="1">Belongs to the class I-like SAM-binding methyltransferase superfamily. TRM5/TYW2 family.</text>
</comment>
<comment type="catalytic activity">
    <reaction evidence="9 10">
        <text>guanosine(37) in tRNA + S-adenosyl-L-methionine = N(1)-methylguanosine(37) in tRNA + S-adenosyl-L-homocysteine + H(+)</text>
        <dbReference type="Rhea" id="RHEA:36899"/>
        <dbReference type="Rhea" id="RHEA-COMP:10145"/>
        <dbReference type="Rhea" id="RHEA-COMP:10147"/>
        <dbReference type="ChEBI" id="CHEBI:15378"/>
        <dbReference type="ChEBI" id="CHEBI:57856"/>
        <dbReference type="ChEBI" id="CHEBI:59789"/>
        <dbReference type="ChEBI" id="CHEBI:73542"/>
        <dbReference type="ChEBI" id="CHEBI:74269"/>
        <dbReference type="EC" id="2.1.1.228"/>
    </reaction>
</comment>
<feature type="binding site" evidence="10">
    <location>
        <position position="147"/>
    </location>
    <ligand>
        <name>S-adenosyl-L-methionine</name>
        <dbReference type="ChEBI" id="CHEBI:59789"/>
    </ligand>
</feature>
<dbReference type="InterPro" id="IPR025792">
    <property type="entry name" value="tRNA_Gua_MeTrfase_euk"/>
</dbReference>
<keyword evidence="4 10" id="KW-0808">Transferase</keyword>
<evidence type="ECO:0000256" key="7">
    <source>
        <dbReference type="ARBA" id="ARBA00023128"/>
    </source>
</evidence>
<dbReference type="PROSITE" id="PS51684">
    <property type="entry name" value="SAM_MT_TRM5_TYW2"/>
    <property type="match status" value="1"/>
</dbReference>
<proteinExistence type="inferred from homology"/>
<keyword evidence="8 10" id="KW-0539">Nucleus</keyword>
<evidence type="ECO:0000256" key="5">
    <source>
        <dbReference type="ARBA" id="ARBA00022691"/>
    </source>
</evidence>
<dbReference type="InterPro" id="IPR056744">
    <property type="entry name" value="TRM5/TYW2-like_N"/>
</dbReference>
<comment type="similarity">
    <text evidence="10">Belongs to the TRM5 / TYW2 family.</text>
</comment>
<dbReference type="Proteomes" id="UP000018201">
    <property type="component" value="Unassembled WGS sequence"/>
</dbReference>
<dbReference type="Gene3D" id="3.40.50.150">
    <property type="entry name" value="Vaccinia Virus protein VP39"/>
    <property type="match status" value="1"/>
</dbReference>
<dbReference type="PANTHER" id="PTHR23245:SF36">
    <property type="entry name" value="TRNA (GUANINE(37)-N1)-METHYLTRANSFERASE"/>
    <property type="match status" value="1"/>
</dbReference>
<organism evidence="12 13">
    <name type="scientific">Eimeria praecox</name>
    <dbReference type="NCBI Taxonomy" id="51316"/>
    <lineage>
        <taxon>Eukaryota</taxon>
        <taxon>Sar</taxon>
        <taxon>Alveolata</taxon>
        <taxon>Apicomplexa</taxon>
        <taxon>Conoidasida</taxon>
        <taxon>Coccidia</taxon>
        <taxon>Eucoccidiorida</taxon>
        <taxon>Eimeriorina</taxon>
        <taxon>Eimeriidae</taxon>
        <taxon>Eimeria</taxon>
    </lineage>
</organism>
<reference evidence="12" key="2">
    <citation type="submission" date="2013-10" db="EMBL/GenBank/DDBJ databases">
        <authorList>
            <person name="Aslett M."/>
        </authorList>
    </citation>
    <scope>NUCLEOTIDE SEQUENCE [LARGE SCALE GENOMIC DNA]</scope>
    <source>
        <strain evidence="12">Houghton</strain>
    </source>
</reference>
<evidence type="ECO:0000256" key="1">
    <source>
        <dbReference type="ARBA" id="ARBA00009775"/>
    </source>
</evidence>
<dbReference type="SUPFAM" id="SSF53335">
    <property type="entry name" value="S-adenosyl-L-methionine-dependent methyltransferases"/>
    <property type="match status" value="1"/>
</dbReference>
<dbReference type="EMBL" id="HG692247">
    <property type="protein sequence ID" value="CDI82228.1"/>
    <property type="molecule type" value="Genomic_DNA"/>
</dbReference>
<keyword evidence="2 10" id="KW-0963">Cytoplasm</keyword>
<evidence type="ECO:0000256" key="8">
    <source>
        <dbReference type="ARBA" id="ARBA00023242"/>
    </source>
</evidence>
<feature type="binding site" evidence="10">
    <location>
        <begin position="213"/>
        <end position="214"/>
    </location>
    <ligand>
        <name>S-adenosyl-L-methionine</name>
        <dbReference type="ChEBI" id="CHEBI:59789"/>
    </ligand>
</feature>
<dbReference type="EC" id="2.1.1.228" evidence="10"/>
<evidence type="ECO:0000256" key="4">
    <source>
        <dbReference type="ARBA" id="ARBA00022679"/>
    </source>
</evidence>
<dbReference type="HAMAP" id="MF_03152">
    <property type="entry name" value="TRM5"/>
    <property type="match status" value="1"/>
</dbReference>
<comment type="subunit">
    <text evidence="10">Monomer.</text>
</comment>
<keyword evidence="13" id="KW-1185">Reference proteome</keyword>
<evidence type="ECO:0000256" key="3">
    <source>
        <dbReference type="ARBA" id="ARBA00022603"/>
    </source>
</evidence>
<dbReference type="GO" id="GO:0070901">
    <property type="term" value="P:mitochondrial tRNA methylation"/>
    <property type="evidence" value="ECO:0007669"/>
    <property type="project" value="UniProtKB-ARBA"/>
</dbReference>
<dbReference type="OrthoDB" id="408788at2759"/>
<dbReference type="Gene3D" id="3.30.300.110">
    <property type="entry name" value="Met-10+ protein-like domains"/>
    <property type="match status" value="1"/>
</dbReference>
<keyword evidence="6 10" id="KW-0819">tRNA processing</keyword>
<evidence type="ECO:0000256" key="10">
    <source>
        <dbReference type="HAMAP-Rule" id="MF_03152"/>
    </source>
</evidence>
<gene>
    <name evidence="12" type="ORF">EPH_0010490</name>
</gene>
<keyword evidence="5 10" id="KW-0949">S-adenosyl-L-methionine</keyword>
<keyword evidence="3 10" id="KW-0489">Methyltransferase</keyword>
<keyword evidence="7 10" id="KW-0496">Mitochondrion</keyword>
<dbReference type="GO" id="GO:0005634">
    <property type="term" value="C:nucleus"/>
    <property type="evidence" value="ECO:0007669"/>
    <property type="project" value="UniProtKB-SubCell"/>
</dbReference>
<dbReference type="PANTHER" id="PTHR23245">
    <property type="entry name" value="TRNA METHYLTRANSFERASE"/>
    <property type="match status" value="1"/>
</dbReference>
<dbReference type="GO" id="GO:0005759">
    <property type="term" value="C:mitochondrial matrix"/>
    <property type="evidence" value="ECO:0007669"/>
    <property type="project" value="UniProtKB-SubCell"/>
</dbReference>
<dbReference type="GO" id="GO:0002939">
    <property type="term" value="P:tRNA N1-guanine methylation"/>
    <property type="evidence" value="ECO:0007669"/>
    <property type="project" value="TreeGrafter"/>
</dbReference>
<dbReference type="InterPro" id="IPR029063">
    <property type="entry name" value="SAM-dependent_MTases_sf"/>
</dbReference>
<comment type="caution">
    <text evidence="10">Lacks conserved residue(s) required for the propagation of feature annotation.</text>
</comment>
<accession>U6GSG8</accession>
<protein>
    <recommendedName>
        <fullName evidence="10">tRNA (guanine(37)-N1)-methyltransferase</fullName>
        <ecNumber evidence="10">2.1.1.228</ecNumber>
    </recommendedName>
    <alternativeName>
        <fullName evidence="10">M1G-methyltransferase</fullName>
    </alternativeName>
    <alternativeName>
        <fullName evidence="10">tRNA [GM37] methyltransferase</fullName>
    </alternativeName>
    <alternativeName>
        <fullName evidence="10">tRNA methyltransferase 5 homolog</fullName>
    </alternativeName>
</protein>
<evidence type="ECO:0000259" key="11">
    <source>
        <dbReference type="PROSITE" id="PS51684"/>
    </source>
</evidence>
<evidence type="ECO:0000313" key="12">
    <source>
        <dbReference type="EMBL" id="CDI82228.1"/>
    </source>
</evidence>
<dbReference type="GO" id="GO:0052906">
    <property type="term" value="F:tRNA (guanine(37)-N1)-methyltransferase activity"/>
    <property type="evidence" value="ECO:0007669"/>
    <property type="project" value="UniProtKB-UniRule"/>
</dbReference>
<evidence type="ECO:0000256" key="2">
    <source>
        <dbReference type="ARBA" id="ARBA00022490"/>
    </source>
</evidence>
<comment type="function">
    <text evidence="10">Specifically methylates the N1 position of guanosine-37 in various cytoplasmic and mitochondrial tRNAs. Methylation is not dependent on the nature of the nucleoside 5' of the target nucleoside. This is the first step in the biosynthesis of wybutosine (yW), a modified base adjacent to the anticodon of tRNAs and required for accurate decoding.</text>
</comment>
<dbReference type="InterPro" id="IPR030382">
    <property type="entry name" value="MeTrfase_TRM5/TYW2"/>
</dbReference>
<feature type="domain" description="SAM-dependent methyltransferase TRM5/TYW2-type" evidence="11">
    <location>
        <begin position="59"/>
        <end position="368"/>
    </location>
</feature>
<dbReference type="Pfam" id="PF02475">
    <property type="entry name" value="TRM5-TYW2_MTfase"/>
    <property type="match status" value="1"/>
</dbReference>
<reference evidence="12" key="1">
    <citation type="submission" date="2013-10" db="EMBL/GenBank/DDBJ databases">
        <title>Genomic analysis of the causative agents of coccidiosis in chickens.</title>
        <authorList>
            <person name="Reid A.J."/>
            <person name="Blake D."/>
            <person name="Billington K."/>
            <person name="Browne H."/>
            <person name="Dunn M."/>
            <person name="Hung S."/>
            <person name="Kawahara F."/>
            <person name="Miranda-Saavedra D."/>
            <person name="Mourier T."/>
            <person name="Nagra H."/>
            <person name="Otto T.D."/>
            <person name="Rawlings N."/>
            <person name="Sanchez A."/>
            <person name="Sanders M."/>
            <person name="Subramaniam C."/>
            <person name="Tay Y."/>
            <person name="Dear P."/>
            <person name="Doerig C."/>
            <person name="Gruber A."/>
            <person name="Parkinson J."/>
            <person name="Shirley M."/>
            <person name="Wan K.L."/>
            <person name="Berriman M."/>
            <person name="Tomley F."/>
            <person name="Pain A."/>
        </authorList>
    </citation>
    <scope>NUCLEOTIDE SEQUENCE [LARGE SCALE GENOMIC DNA]</scope>
    <source>
        <strain evidence="12">Houghton</strain>
    </source>
</reference>
<dbReference type="VEuPathDB" id="ToxoDB:EPH_0010490"/>
<dbReference type="InterPro" id="IPR056743">
    <property type="entry name" value="TRM5-TYW2-like_MTfase"/>
</dbReference>
<evidence type="ECO:0000313" key="13">
    <source>
        <dbReference type="Proteomes" id="UP000018201"/>
    </source>
</evidence>
<sequence length="389" mass="42898">MIVCCLAELEGLPDSLQSLLKEKGIQVLRHRVSLGYDNLSVVECLAQLLPEGVETPHRFECVGHIAHLNLPAPLLKFKYAIGQVVLDKHPQLRTVVLKTGIGSKWRELQFELIAGEPVYVAKVKESDLVFEVDYSKVFWNSRLSCERQRITATIPRHAVVLDAFAGVGAFAVFLARGGCVVAANDGNPASAANMQTNVKRNGVESLVEVHNQDARDFLRSQAKPAAIAALLQKRMQAGGKQPKTEGAVAERNGDQSTVEVHVLMNLPELAVEFLDVFPAIFNESEPQPKRHRPDEEVLSNNAATGEALQISKWRIHCYAFCRDPQPERELKPRVEAALGCWPEPVEIQEVRDVAPHKRMYCLAFDLPLALLRGECSSSTEQAAAASAPH</sequence>
<comment type="subcellular location">
    <subcellularLocation>
        <location evidence="10">Mitochondrion matrix</location>
    </subcellularLocation>
    <subcellularLocation>
        <location evidence="10">Nucleus</location>
    </subcellularLocation>
    <subcellularLocation>
        <location evidence="10">Cytoplasm</location>
    </subcellularLocation>
    <text evidence="10">Predominantly in the mitochondria and in the nucleus.</text>
</comment>
<dbReference type="AlphaFoldDB" id="U6GSG8"/>